<name>A0ABV5TQS5_9ACTN</name>
<keyword evidence="1" id="KW-0812">Transmembrane</keyword>
<keyword evidence="1" id="KW-0472">Membrane</keyword>
<gene>
    <name evidence="2" type="ORF">ACFFRH_38795</name>
</gene>
<accession>A0ABV5TQS5</accession>
<reference evidence="2 3" key="1">
    <citation type="submission" date="2024-09" db="EMBL/GenBank/DDBJ databases">
        <authorList>
            <person name="Sun Q."/>
            <person name="Mori K."/>
        </authorList>
    </citation>
    <scope>NUCLEOTIDE SEQUENCE [LARGE SCALE GENOMIC DNA]</scope>
    <source>
        <strain evidence="2 3">JCM 3028</strain>
    </source>
</reference>
<sequence>MPNVEQELRLAMVEETSALGVPPGLAHRVVQGAKRDRRARTAAVALVAAAVLAAAVPSYLVVTDRGGVASPTQAVGVDGVKVGYLPAGLGAPVVERADAGGLRGTGATWGTGDDLVRVTVYRDATFHIGGAERVLGGVRGTPETLPGALVAKVRGRGAFTRAEGDDLVWEEWPGLVLRVTVGARHRDALRRIADGLVPRDPTGGLFQGLRVTYVPPGLHLKDLSTAVDPTGWTEIEWSGDDGASIRILAVRGVSAADAETLLTWARVRQNLYTATPEKVRGRPGYRADGGGQGASYSRMRLWLERPGLGYVVEVNEGLATTLDRIVKGLVPIEPPSTSGDAVDDVAVAYLPPGLRRVAGETTRLGRGWSAKAGRWSDGARDVEVTVVRGAVLHSSQWVDEFLRGEKRESARTGAPLMGIRTTDPDGHRGIFFESAEVAVHVKVDPALAGELDRIAAKIRVPPPSYRP</sequence>
<dbReference type="Proteomes" id="UP001589610">
    <property type="component" value="Unassembled WGS sequence"/>
</dbReference>
<comment type="caution">
    <text evidence="2">The sequence shown here is derived from an EMBL/GenBank/DDBJ whole genome shotgun (WGS) entry which is preliminary data.</text>
</comment>
<organism evidence="2 3">
    <name type="scientific">Streptosporangium vulgare</name>
    <dbReference type="NCBI Taxonomy" id="46190"/>
    <lineage>
        <taxon>Bacteria</taxon>
        <taxon>Bacillati</taxon>
        <taxon>Actinomycetota</taxon>
        <taxon>Actinomycetes</taxon>
        <taxon>Streptosporangiales</taxon>
        <taxon>Streptosporangiaceae</taxon>
        <taxon>Streptosporangium</taxon>
    </lineage>
</organism>
<proteinExistence type="predicted"/>
<dbReference type="RefSeq" id="WP_386162513.1">
    <property type="nucleotide sequence ID" value="NZ_JBHMBS010000033.1"/>
</dbReference>
<evidence type="ECO:0000313" key="2">
    <source>
        <dbReference type="EMBL" id="MFB9681463.1"/>
    </source>
</evidence>
<dbReference type="EMBL" id="JBHMBS010000033">
    <property type="protein sequence ID" value="MFB9681463.1"/>
    <property type="molecule type" value="Genomic_DNA"/>
</dbReference>
<evidence type="ECO:0000313" key="3">
    <source>
        <dbReference type="Proteomes" id="UP001589610"/>
    </source>
</evidence>
<feature type="transmembrane region" description="Helical" evidence="1">
    <location>
        <begin position="42"/>
        <end position="62"/>
    </location>
</feature>
<evidence type="ECO:0000256" key="1">
    <source>
        <dbReference type="SAM" id="Phobius"/>
    </source>
</evidence>
<protein>
    <submittedName>
        <fullName evidence="2">Uncharacterized protein</fullName>
    </submittedName>
</protein>
<keyword evidence="3" id="KW-1185">Reference proteome</keyword>
<keyword evidence="1" id="KW-1133">Transmembrane helix</keyword>